<organism evidence="3">
    <name type="scientific">Spironucleus salmonicida</name>
    <dbReference type="NCBI Taxonomy" id="348837"/>
    <lineage>
        <taxon>Eukaryota</taxon>
        <taxon>Metamonada</taxon>
        <taxon>Diplomonadida</taxon>
        <taxon>Hexamitidae</taxon>
        <taxon>Hexamitinae</taxon>
        <taxon>Spironucleus</taxon>
    </lineage>
</organism>
<accession>V6LRR4</accession>
<reference evidence="3 4" key="1">
    <citation type="journal article" date="2014" name="PLoS Genet.">
        <title>The Genome of Spironucleus salmonicida Highlights a Fish Pathogen Adapted to Fluctuating Environments.</title>
        <authorList>
            <person name="Xu F."/>
            <person name="Jerlstrom-Hultqvist J."/>
            <person name="Einarsson E."/>
            <person name="Astvaldsson A."/>
            <person name="Svard S.G."/>
            <person name="Andersson J.O."/>
        </authorList>
    </citation>
    <scope>NUCLEOTIDE SEQUENCE</scope>
    <source>
        <strain evidence="4">ATCC 50377</strain>
    </source>
</reference>
<keyword evidence="5" id="KW-1185">Reference proteome</keyword>
<dbReference type="EMBL" id="AUWU02000003">
    <property type="protein sequence ID" value="KAH0575749.1"/>
    <property type="molecule type" value="Genomic_DNA"/>
</dbReference>
<feature type="coiled-coil region" evidence="1">
    <location>
        <begin position="643"/>
        <end position="670"/>
    </location>
</feature>
<evidence type="ECO:0000256" key="2">
    <source>
        <dbReference type="SAM" id="MobiDB-lite"/>
    </source>
</evidence>
<proteinExistence type="predicted"/>
<evidence type="ECO:0000313" key="5">
    <source>
        <dbReference type="Proteomes" id="UP000018208"/>
    </source>
</evidence>
<dbReference type="OrthoDB" id="289038at2759"/>
<evidence type="ECO:0000256" key="1">
    <source>
        <dbReference type="SAM" id="Coils"/>
    </source>
</evidence>
<sequence length="1118" mass="129236">MESKPQTLLTEIQEQQELSSVTEPVLFQSQLMHMNNLSKELIGDTFSQIQQRISNFTERVFLQIKNGIQQRPMYVLFEQQLQCDVETDHLSPKSVLPIFQPLLDEAMRKMSILDLSYIKLEIIEVMDKILQSEIEVKYQVSQNCFFQKSKIDALEQMIQFLEQLIVNIAKEKNGMTIDKVKLLLEVIEQTKKKLKIGTLYKPDHRGITLDEIVSNAQESDSTQKLAIDDSRKKIEQKNNEIIQLNIQLNKLQQEHLNIKNKYKEFDQIKQQLSNALIEIETLQKQLQKQLKNNKTTIELQLQQDNKDITNSTIVLANEYSDQNIQILEEENTLLKQEIEKLKKQLYQSSKYNAEIVEKLTQENIDLSLIQSNPSSKPVSRGSRARSSSKYQGRDQETKFLQQVDIDQKVATKLLHYITGFDFNVDDTVSIQKQIIDLNLSDSLIQKTRYLCQKQPEYVTENTQTRNIETCIQNEDPAQNQIQSNIVVQDRKQPQNTKNSITNNVVSCDKQDSQQNLKCQQSNQQLISQNRVSRQKLEATSENSGKLFQQYDQNLKKISQHYDPQINLISNAQEVITSSRNHLQSIVDKFWDKSIQTDYSEVGHHTLDNGVKGQILYQEAQKILNQNDLTKNILSNTDKPVDIYGKLHRKNNQLSQKKQQLVNQAQLENQLAYEKILKAYRIHKDSFLENQGIQFQIQQLNQNDCEYLEGDQELISTLHYSDNEAKQKEFLDSSIILEEYQHGEYAKVAIQQARKSLTFIEPQRQIGVTGHFKRNSPQINTSDIFIANSLDSIQRPNQQEYQNKVQISPFIQTEKNNIEELSKQNLDQPGPQFDVMNKSKYMSQKSNQLEHSQQLTTRNVMKSQQSQITSEPLVQGALPISNISRNSGFNPNFQLYQTKVMSSNMPSRSQLEQDSFGPLVSCTKMQQEPISLKAAQLAKLQIEYLIQQHQNQKAINSDLHIDCKKLGSQQVLKESIITNNENQTEILDIQQQDNFIKLPQFQRKAVSQLNKNSQINQKNILQLPQSQKSNNIKGNKLFAVQNDQDIIVSIETNDTVQTENQGFKGHTINKVSFYQDNGRLLDSELFDAIFTNQEDKSKIKISSSDIKNLYSKTNDMTMK</sequence>
<feature type="region of interest" description="Disordered" evidence="2">
    <location>
        <begin position="370"/>
        <end position="394"/>
    </location>
</feature>
<name>V6LRR4_9EUKA</name>
<dbReference type="VEuPathDB" id="GiardiaDB:SS50377_23389"/>
<evidence type="ECO:0000313" key="3">
    <source>
        <dbReference type="EMBL" id="EST47260.1"/>
    </source>
</evidence>
<dbReference type="Proteomes" id="UP000018208">
    <property type="component" value="Unassembled WGS sequence"/>
</dbReference>
<reference evidence="4" key="2">
    <citation type="submission" date="2020-12" db="EMBL/GenBank/DDBJ databases">
        <title>New Spironucleus salmonicida genome in near-complete chromosomes.</title>
        <authorList>
            <person name="Xu F."/>
            <person name="Kurt Z."/>
            <person name="Jimenez-Gonzalez A."/>
            <person name="Astvaldsson A."/>
            <person name="Andersson J.O."/>
            <person name="Svard S.G."/>
        </authorList>
    </citation>
    <scope>NUCLEOTIDE SEQUENCE</scope>
    <source>
        <strain evidence="4">ATCC 50377</strain>
    </source>
</reference>
<feature type="coiled-coil region" evidence="1">
    <location>
        <begin position="227"/>
        <end position="299"/>
    </location>
</feature>
<dbReference type="EMBL" id="KI546046">
    <property type="protein sequence ID" value="EST47260.1"/>
    <property type="molecule type" value="Genomic_DNA"/>
</dbReference>
<dbReference type="AlphaFoldDB" id="V6LRR4"/>
<evidence type="ECO:0000313" key="4">
    <source>
        <dbReference type="EMBL" id="KAH0575749.1"/>
    </source>
</evidence>
<gene>
    <name evidence="3" type="ORF">SS50377_12770</name>
    <name evidence="4" type="ORF">SS50377_23389</name>
</gene>
<keyword evidence="1" id="KW-0175">Coiled coil</keyword>
<protein>
    <submittedName>
        <fullName evidence="3">Uncharacterized protein</fullName>
    </submittedName>
</protein>